<keyword evidence="2" id="KW-0805">Transcription regulation</keyword>
<dbReference type="GO" id="GO:0003713">
    <property type="term" value="F:transcription coactivator activity"/>
    <property type="evidence" value="ECO:0007669"/>
    <property type="project" value="TreeGrafter"/>
</dbReference>
<dbReference type="FunCoup" id="A0A7J7BWQ7">
    <property type="interactions" value="1004"/>
</dbReference>
<dbReference type="InterPro" id="IPR024738">
    <property type="entry name" value="Hfi1/Tada1"/>
</dbReference>
<dbReference type="InParanoid" id="A0A7J7BWQ7"/>
<evidence type="ECO:0000256" key="3">
    <source>
        <dbReference type="ARBA" id="ARBA00023163"/>
    </source>
</evidence>
<dbReference type="AlphaFoldDB" id="A0A7J7BWQ7"/>
<feature type="region of interest" description="Disordered" evidence="5">
    <location>
        <begin position="134"/>
        <end position="178"/>
    </location>
</feature>
<evidence type="ECO:0000256" key="4">
    <source>
        <dbReference type="ARBA" id="ARBA00023242"/>
    </source>
</evidence>
<sequence>MQPHQSSRVDLGELKAQIVKKIGVDRSKRYFYNLNRFLSQKLSKSEFDKSCYRVLGRENLPLHNQLIRTILKNASHAKTPPPFHEVGPAKTLIQTAKASPSKEDGHEQSGSLIPAQNQNVYIWSNGVLPVSPRKVRSGIRDRKLRDRRSPLGPNGKVECASHQSADTEDSGSKGILENGELTPCDYQRPLQLLQPVAEQPENEKEHLVTRRTSEKTRIGSIDHSKVAVAEDGEEVEQGRHSNFSKRPLLAPLGIPFYSASVGGARNSIPVASSSEIFSCYDSGGLSDTETLRKRMEQITTAQGIGGVSLECANVLNNMLDVYLKRLIRSCVQLGGARSAQFAKRGSTHKQLVPGKVINGIWPSNHLHMQSSGEPMDFMQEQKSRCSISLHDFKVAMELNPQQLGEDWPLLLEKICMQSFEE</sequence>
<evidence type="ECO:0008006" key="8">
    <source>
        <dbReference type="Google" id="ProtNLM"/>
    </source>
</evidence>
<evidence type="ECO:0000256" key="2">
    <source>
        <dbReference type="ARBA" id="ARBA00023015"/>
    </source>
</evidence>
<keyword evidence="3" id="KW-0804">Transcription</keyword>
<proteinExistence type="predicted"/>
<feature type="compositionally biased region" description="Basic and acidic residues" evidence="5">
    <location>
        <begin position="138"/>
        <end position="149"/>
    </location>
</feature>
<reference evidence="6 7" key="1">
    <citation type="journal article" date="2020" name="Nat. Commun.">
        <title>Genome of Tripterygium wilfordii and identification of cytochrome P450 involved in triptolide biosynthesis.</title>
        <authorList>
            <person name="Tu L."/>
            <person name="Su P."/>
            <person name="Zhang Z."/>
            <person name="Gao L."/>
            <person name="Wang J."/>
            <person name="Hu T."/>
            <person name="Zhou J."/>
            <person name="Zhang Y."/>
            <person name="Zhao Y."/>
            <person name="Liu Y."/>
            <person name="Song Y."/>
            <person name="Tong Y."/>
            <person name="Lu Y."/>
            <person name="Yang J."/>
            <person name="Xu C."/>
            <person name="Jia M."/>
            <person name="Peters R.J."/>
            <person name="Huang L."/>
            <person name="Gao W."/>
        </authorList>
    </citation>
    <scope>NUCLEOTIDE SEQUENCE [LARGE SCALE GENOMIC DNA]</scope>
    <source>
        <strain evidence="7">cv. XIE 37</strain>
        <tissue evidence="6">Leaf</tissue>
    </source>
</reference>
<organism evidence="6 7">
    <name type="scientific">Tripterygium wilfordii</name>
    <name type="common">Thunder God vine</name>
    <dbReference type="NCBI Taxonomy" id="458696"/>
    <lineage>
        <taxon>Eukaryota</taxon>
        <taxon>Viridiplantae</taxon>
        <taxon>Streptophyta</taxon>
        <taxon>Embryophyta</taxon>
        <taxon>Tracheophyta</taxon>
        <taxon>Spermatophyta</taxon>
        <taxon>Magnoliopsida</taxon>
        <taxon>eudicotyledons</taxon>
        <taxon>Gunneridae</taxon>
        <taxon>Pentapetalae</taxon>
        <taxon>rosids</taxon>
        <taxon>fabids</taxon>
        <taxon>Celastrales</taxon>
        <taxon>Celastraceae</taxon>
        <taxon>Tripterygium</taxon>
    </lineage>
</organism>
<dbReference type="EMBL" id="JAAARO010000023">
    <property type="protein sequence ID" value="KAF5726301.1"/>
    <property type="molecule type" value="Genomic_DNA"/>
</dbReference>
<evidence type="ECO:0000256" key="1">
    <source>
        <dbReference type="ARBA" id="ARBA00004123"/>
    </source>
</evidence>
<comment type="subcellular location">
    <subcellularLocation>
        <location evidence="1">Nucleus</location>
    </subcellularLocation>
</comment>
<dbReference type="PANTHER" id="PTHR21277">
    <property type="entry name" value="TRANSCRIPTIONAL ADAPTER 1"/>
    <property type="match status" value="1"/>
</dbReference>
<dbReference type="PANTHER" id="PTHR21277:SF5">
    <property type="entry name" value="TRANSCRIPTIONAL ADAPTER 1"/>
    <property type="match status" value="1"/>
</dbReference>
<accession>A0A7J7BWQ7</accession>
<name>A0A7J7BWQ7_TRIWF</name>
<evidence type="ECO:0000256" key="5">
    <source>
        <dbReference type="SAM" id="MobiDB-lite"/>
    </source>
</evidence>
<keyword evidence="7" id="KW-1185">Reference proteome</keyword>
<evidence type="ECO:0000313" key="6">
    <source>
        <dbReference type="EMBL" id="KAF5726301.1"/>
    </source>
</evidence>
<dbReference type="GO" id="GO:0005634">
    <property type="term" value="C:nucleus"/>
    <property type="evidence" value="ECO:0007669"/>
    <property type="project" value="UniProtKB-SubCell"/>
</dbReference>
<dbReference type="OrthoDB" id="10264870at2759"/>
<dbReference type="CDD" id="cd22933">
    <property type="entry name" value="HFD_HFI1"/>
    <property type="match status" value="1"/>
</dbReference>
<gene>
    <name evidence="6" type="ORF">HS088_TW23G01046</name>
</gene>
<comment type="caution">
    <text evidence="6">The sequence shown here is derived from an EMBL/GenBank/DDBJ whole genome shotgun (WGS) entry which is preliminary data.</text>
</comment>
<keyword evidence="4" id="KW-0539">Nucleus</keyword>
<protein>
    <recommendedName>
        <fullName evidence="8">Transcriptional coactivator Hfi1/Transcriptional adapter 1</fullName>
    </recommendedName>
</protein>
<dbReference type="Proteomes" id="UP000593562">
    <property type="component" value="Unassembled WGS sequence"/>
</dbReference>
<dbReference type="GO" id="GO:0006357">
    <property type="term" value="P:regulation of transcription by RNA polymerase II"/>
    <property type="evidence" value="ECO:0007669"/>
    <property type="project" value="TreeGrafter"/>
</dbReference>
<evidence type="ECO:0000313" key="7">
    <source>
        <dbReference type="Proteomes" id="UP000593562"/>
    </source>
</evidence>
<dbReference type="GO" id="GO:0000124">
    <property type="term" value="C:SAGA complex"/>
    <property type="evidence" value="ECO:0007669"/>
    <property type="project" value="UniProtKB-ARBA"/>
</dbReference>
<dbReference type="Pfam" id="PF12767">
    <property type="entry name" value="SAGA-Tad1"/>
    <property type="match status" value="1"/>
</dbReference>